<evidence type="ECO:0000313" key="10">
    <source>
        <dbReference type="EMBL" id="KRL24051.1"/>
    </source>
</evidence>
<keyword evidence="7 9" id="KW-1133">Transmembrane helix</keyword>
<evidence type="ECO:0000256" key="1">
    <source>
        <dbReference type="ARBA" id="ARBA00004651"/>
    </source>
</evidence>
<dbReference type="GO" id="GO:0005304">
    <property type="term" value="F:L-valine transmembrane transporter activity"/>
    <property type="evidence" value="ECO:0007669"/>
    <property type="project" value="TreeGrafter"/>
</dbReference>
<feature type="transmembrane region" description="Helical" evidence="9">
    <location>
        <begin position="246"/>
        <end position="267"/>
    </location>
</feature>
<dbReference type="InterPro" id="IPR004685">
    <property type="entry name" value="Brnchd-chn_aa_trnsp_Livcs"/>
</dbReference>
<dbReference type="eggNOG" id="COG1114">
    <property type="taxonomic scope" value="Bacteria"/>
</dbReference>
<evidence type="ECO:0000256" key="9">
    <source>
        <dbReference type="RuleBase" id="RU362122"/>
    </source>
</evidence>
<keyword evidence="8 9" id="KW-0472">Membrane</keyword>
<feature type="transmembrane region" description="Helical" evidence="9">
    <location>
        <begin position="125"/>
        <end position="147"/>
    </location>
</feature>
<feature type="transmembrane region" description="Helical" evidence="9">
    <location>
        <begin position="159"/>
        <end position="178"/>
    </location>
</feature>
<dbReference type="NCBIfam" id="TIGR00796">
    <property type="entry name" value="livcs"/>
    <property type="match status" value="1"/>
</dbReference>
<evidence type="ECO:0000256" key="6">
    <source>
        <dbReference type="ARBA" id="ARBA00022970"/>
    </source>
</evidence>
<comment type="caution">
    <text evidence="10">The sequence shown here is derived from an EMBL/GenBank/DDBJ whole genome shotgun (WGS) entry which is preliminary data.</text>
</comment>
<feature type="transmembrane region" description="Helical" evidence="9">
    <location>
        <begin position="385"/>
        <end position="406"/>
    </location>
</feature>
<dbReference type="Proteomes" id="UP000051311">
    <property type="component" value="Unassembled WGS sequence"/>
</dbReference>
<protein>
    <recommendedName>
        <fullName evidence="9">Branched-chain amino acid transport system carrier protein</fullName>
    </recommendedName>
</protein>
<feature type="transmembrane region" description="Helical" evidence="9">
    <location>
        <begin position="84"/>
        <end position="105"/>
    </location>
</feature>
<dbReference type="PATRIC" id="fig|1423748.3.peg.733"/>
<reference evidence="10 11" key="1">
    <citation type="journal article" date="2015" name="Genome Announc.">
        <title>Expanding the biotechnology potential of lactobacilli through comparative genomics of 213 strains and associated genera.</title>
        <authorList>
            <person name="Sun Z."/>
            <person name="Harris H.M."/>
            <person name="McCann A."/>
            <person name="Guo C."/>
            <person name="Argimon S."/>
            <person name="Zhang W."/>
            <person name="Yang X."/>
            <person name="Jeffery I.B."/>
            <person name="Cooney J.C."/>
            <person name="Kagawa T.F."/>
            <person name="Liu W."/>
            <person name="Song Y."/>
            <person name="Salvetti E."/>
            <person name="Wrobel A."/>
            <person name="Rasinkangas P."/>
            <person name="Parkhill J."/>
            <person name="Rea M.C."/>
            <person name="O'Sullivan O."/>
            <person name="Ritari J."/>
            <person name="Douillard F.P."/>
            <person name="Paul Ross R."/>
            <person name="Yang R."/>
            <person name="Briner A.E."/>
            <person name="Felis G.E."/>
            <person name="de Vos W.M."/>
            <person name="Barrangou R."/>
            <person name="Klaenhammer T.R."/>
            <person name="Caufield P.W."/>
            <person name="Cui Y."/>
            <person name="Zhang H."/>
            <person name="O'Toole P.W."/>
        </authorList>
    </citation>
    <scope>NUCLEOTIDE SEQUENCE [LARGE SCALE GENOMIC DNA]</scope>
    <source>
        <strain evidence="10 11">DSM 10532</strain>
    </source>
</reference>
<feature type="transmembrane region" description="Helical" evidence="9">
    <location>
        <begin position="16"/>
        <end position="35"/>
    </location>
</feature>
<dbReference type="GO" id="GO:0015188">
    <property type="term" value="F:L-isoleucine transmembrane transporter activity"/>
    <property type="evidence" value="ECO:0007669"/>
    <property type="project" value="TreeGrafter"/>
</dbReference>
<keyword evidence="3 9" id="KW-0813">Transport</keyword>
<dbReference type="PANTHER" id="PTHR30588:SF0">
    <property type="entry name" value="BRANCHED-CHAIN AMINO ACID PERMEASE BRNQ"/>
    <property type="match status" value="1"/>
</dbReference>
<evidence type="ECO:0000313" key="11">
    <source>
        <dbReference type="Proteomes" id="UP000051311"/>
    </source>
</evidence>
<evidence type="ECO:0000256" key="7">
    <source>
        <dbReference type="ARBA" id="ARBA00022989"/>
    </source>
</evidence>
<evidence type="ECO:0000256" key="3">
    <source>
        <dbReference type="ARBA" id="ARBA00022448"/>
    </source>
</evidence>
<keyword evidence="4" id="KW-1003">Cell membrane</keyword>
<name>A0A0R1P509_9LACO</name>
<evidence type="ECO:0000256" key="5">
    <source>
        <dbReference type="ARBA" id="ARBA00022692"/>
    </source>
</evidence>
<accession>A0A0R1P509</accession>
<dbReference type="EMBL" id="AZEL01000014">
    <property type="protein sequence ID" value="KRL24051.1"/>
    <property type="molecule type" value="Genomic_DNA"/>
</dbReference>
<proteinExistence type="inferred from homology"/>
<feature type="transmembrane region" description="Helical" evidence="9">
    <location>
        <begin position="426"/>
        <end position="448"/>
    </location>
</feature>
<feature type="transmembrane region" description="Helical" evidence="9">
    <location>
        <begin position="207"/>
        <end position="226"/>
    </location>
</feature>
<gene>
    <name evidence="10" type="ORF">FC37_GL000695</name>
</gene>
<dbReference type="GO" id="GO:0015818">
    <property type="term" value="P:isoleucine transport"/>
    <property type="evidence" value="ECO:0007669"/>
    <property type="project" value="TreeGrafter"/>
</dbReference>
<keyword evidence="5 9" id="KW-0812">Transmembrane</keyword>
<dbReference type="GO" id="GO:0005886">
    <property type="term" value="C:plasma membrane"/>
    <property type="evidence" value="ECO:0007669"/>
    <property type="project" value="UniProtKB-SubCell"/>
</dbReference>
<feature type="transmembrane region" description="Helical" evidence="9">
    <location>
        <begin position="47"/>
        <end position="72"/>
    </location>
</feature>
<comment type="subcellular location">
    <subcellularLocation>
        <location evidence="1 9">Cell membrane</location>
        <topology evidence="1 9">Multi-pass membrane protein</topology>
    </subcellularLocation>
</comment>
<evidence type="ECO:0000256" key="8">
    <source>
        <dbReference type="ARBA" id="ARBA00023136"/>
    </source>
</evidence>
<feature type="transmembrane region" description="Helical" evidence="9">
    <location>
        <begin position="328"/>
        <end position="353"/>
    </location>
</feature>
<comment type="similarity">
    <text evidence="2 9">Belongs to the branched chain amino acid transporter family.</text>
</comment>
<comment type="function">
    <text evidence="9">Component of the transport system for branched-chain amino acids.</text>
</comment>
<dbReference type="PANTHER" id="PTHR30588">
    <property type="entry name" value="BRANCHED-CHAIN AMINO ACID TRANSPORT SYSTEM 2 CARRIER PROTEIN"/>
    <property type="match status" value="1"/>
</dbReference>
<dbReference type="Pfam" id="PF05525">
    <property type="entry name" value="Branch_AA_trans"/>
    <property type="match status" value="1"/>
</dbReference>
<feature type="transmembrane region" description="Helical" evidence="9">
    <location>
        <begin position="287"/>
        <end position="316"/>
    </location>
</feature>
<organism evidence="10 11">
    <name type="scientific">Lactobacillus gallinarum DSM 10532 = JCM 2011</name>
    <dbReference type="NCBI Taxonomy" id="1423748"/>
    <lineage>
        <taxon>Bacteria</taxon>
        <taxon>Bacillati</taxon>
        <taxon>Bacillota</taxon>
        <taxon>Bacilli</taxon>
        <taxon>Lactobacillales</taxon>
        <taxon>Lactobacillaceae</taxon>
        <taxon>Lactobacillus</taxon>
    </lineage>
</organism>
<keyword evidence="6 9" id="KW-0029">Amino-acid transport</keyword>
<dbReference type="GO" id="GO:0015820">
    <property type="term" value="P:L-leucine transport"/>
    <property type="evidence" value="ECO:0007669"/>
    <property type="project" value="TreeGrafter"/>
</dbReference>
<sequence>MDEMEKIERELSKKDYFVISSMLFALFFGAGNLIFPLHLGQIAGHDWSFAAVGFLVTGVLLPLFSVLAIALTHSDGVYDIGLPAGAKFALVFMTLIHLTIGPLFGTPRTATVSYTVGIAPFVPKQFNQIGLLIFTTLFFIFAYLIAYKESDILSALGKILNPIFLILLFLVFFIVFLFPMGDPNAAPATNAYGSSGLSFINGFLEGYNTMDALAGLAFGVTIITAIRQMGKKEDKSVAIVTAKSGVFSMSAIGLIYVFLIIIGAMSLGRFKVSADGGIAFSQIVQSYAGIAGQALLAALIILTCITTAVGLVAAFAQDFHAHYSKLSYHTWLGISCGAAFLVANCGLETIIAWSKPVLMLLYPIAIVVIILSLGVHIFKKNKTMYVVSLFFTLIPAILDMIVSMPPVVSQSSFGLAIAHVRNTLPLAGQGLSWVVPMLVGLILGTIIFKIKAKNS</sequence>
<dbReference type="GO" id="GO:0015190">
    <property type="term" value="F:L-leucine transmembrane transporter activity"/>
    <property type="evidence" value="ECO:0007669"/>
    <property type="project" value="TreeGrafter"/>
</dbReference>
<feature type="transmembrane region" description="Helical" evidence="9">
    <location>
        <begin position="359"/>
        <end position="378"/>
    </location>
</feature>
<evidence type="ECO:0000256" key="2">
    <source>
        <dbReference type="ARBA" id="ARBA00008540"/>
    </source>
</evidence>
<dbReference type="AlphaFoldDB" id="A0A0R1P509"/>
<evidence type="ECO:0000256" key="4">
    <source>
        <dbReference type="ARBA" id="ARBA00022475"/>
    </source>
</evidence>